<reference evidence="2 3" key="1">
    <citation type="submission" date="2024-06" db="EMBL/GenBank/DDBJ databases">
        <authorList>
            <person name="Lee S.D."/>
        </authorList>
    </citation>
    <scope>NUCLEOTIDE SEQUENCE [LARGE SCALE GENOMIC DNA]</scope>
    <source>
        <strain evidence="2 3">N1-10</strain>
    </source>
</reference>
<proteinExistence type="predicted"/>
<dbReference type="EMBL" id="JBEUKS010000005">
    <property type="protein sequence ID" value="MFC1439757.1"/>
    <property type="molecule type" value="Genomic_DNA"/>
</dbReference>
<name>A0ABV6XNI7_9ACTN</name>
<keyword evidence="1" id="KW-0812">Transmembrane</keyword>
<feature type="transmembrane region" description="Helical" evidence="1">
    <location>
        <begin position="47"/>
        <end position="65"/>
    </location>
</feature>
<evidence type="ECO:0000256" key="1">
    <source>
        <dbReference type="SAM" id="Phobius"/>
    </source>
</evidence>
<dbReference type="Proteomes" id="UP001592581">
    <property type="component" value="Unassembled WGS sequence"/>
</dbReference>
<evidence type="ECO:0000313" key="3">
    <source>
        <dbReference type="Proteomes" id="UP001592581"/>
    </source>
</evidence>
<feature type="transmembrane region" description="Helical" evidence="1">
    <location>
        <begin position="162"/>
        <end position="182"/>
    </location>
</feature>
<keyword evidence="3" id="KW-1185">Reference proteome</keyword>
<feature type="transmembrane region" description="Helical" evidence="1">
    <location>
        <begin position="194"/>
        <end position="214"/>
    </location>
</feature>
<evidence type="ECO:0000313" key="2">
    <source>
        <dbReference type="EMBL" id="MFC1439757.1"/>
    </source>
</evidence>
<organism evidence="2 3">
    <name type="scientific">Streptacidiphilus jeojiensis</name>
    <dbReference type="NCBI Taxonomy" id="3229225"/>
    <lineage>
        <taxon>Bacteria</taxon>
        <taxon>Bacillati</taxon>
        <taxon>Actinomycetota</taxon>
        <taxon>Actinomycetes</taxon>
        <taxon>Kitasatosporales</taxon>
        <taxon>Streptomycetaceae</taxon>
        <taxon>Streptacidiphilus</taxon>
    </lineage>
</organism>
<feature type="transmembrane region" description="Helical" evidence="1">
    <location>
        <begin position="16"/>
        <end position="38"/>
    </location>
</feature>
<keyword evidence="1" id="KW-0472">Membrane</keyword>
<dbReference type="RefSeq" id="WP_380565344.1">
    <property type="nucleotide sequence ID" value="NZ_JBEUKS010000005.1"/>
</dbReference>
<accession>A0ABV6XNI7</accession>
<evidence type="ECO:0008006" key="4">
    <source>
        <dbReference type="Google" id="ProtNLM"/>
    </source>
</evidence>
<gene>
    <name evidence="2" type="ORF">ABUW04_15985</name>
</gene>
<feature type="transmembrane region" description="Helical" evidence="1">
    <location>
        <begin position="226"/>
        <end position="245"/>
    </location>
</feature>
<sequence>MNTLLLATATQTERTWAGGVTIAAGSLATAALLGWAWYEWRSKGRQLLLVLLLGSAVSFFVDPAFQRTAGIVLGAPTSASPGVYHLLGVYEALWCLFVYPMWISFITYLGYLALEEGWHRRRFWTVFAAMSLADVVAEVPSVRFGLYTYTGQQPFRLWGFPLIWAPNYMAMGLLLGAALHFLTRAAPGWRSWLALPMVASGYLGLCFVTGWPIVLAAHHTFGEPLVSLFGLAALAAQLATLQLIASQLPSDGAVPASTHPAGVARRAGEFTSDQAS</sequence>
<comment type="caution">
    <text evidence="2">The sequence shown here is derived from an EMBL/GenBank/DDBJ whole genome shotgun (WGS) entry which is preliminary data.</text>
</comment>
<keyword evidence="1" id="KW-1133">Transmembrane helix</keyword>
<feature type="transmembrane region" description="Helical" evidence="1">
    <location>
        <begin position="85"/>
        <end position="111"/>
    </location>
</feature>
<feature type="transmembrane region" description="Helical" evidence="1">
    <location>
        <begin position="123"/>
        <end position="142"/>
    </location>
</feature>
<protein>
    <recommendedName>
        <fullName evidence="4">Carotenoid biosynthesis protein</fullName>
    </recommendedName>
</protein>